<evidence type="ECO:0000256" key="2">
    <source>
        <dbReference type="ARBA" id="ARBA00022448"/>
    </source>
</evidence>
<dbReference type="EMBL" id="JARJBB010000013">
    <property type="protein sequence ID" value="MDF3301496.1"/>
    <property type="molecule type" value="Genomic_DNA"/>
</dbReference>
<comment type="similarity">
    <text evidence="1">Belongs to the V-ATPase D subunit family.</text>
</comment>
<dbReference type="InterPro" id="IPR002699">
    <property type="entry name" value="V_ATPase_D"/>
</dbReference>
<evidence type="ECO:0000256" key="4">
    <source>
        <dbReference type="SAM" id="Coils"/>
    </source>
</evidence>
<protein>
    <submittedName>
        <fullName evidence="6">V-type ATP synthase subunit D</fullName>
    </submittedName>
</protein>
<evidence type="ECO:0000256" key="1">
    <source>
        <dbReference type="ARBA" id="ARBA00005850"/>
    </source>
</evidence>
<evidence type="ECO:0000313" key="6">
    <source>
        <dbReference type="EMBL" id="MDF3301496.1"/>
    </source>
</evidence>
<dbReference type="RefSeq" id="WP_276111073.1">
    <property type="nucleotide sequence ID" value="NZ_JARJBB010000013.1"/>
</dbReference>
<name>A0ABT6AA17_9ACTN</name>
<gene>
    <name evidence="6" type="ORF">P3H78_23300</name>
</gene>
<accession>A0ABT6AA17</accession>
<organism evidence="6 7">
    <name type="scientific">Streptomyces tropicalis</name>
    <dbReference type="NCBI Taxonomy" id="3034234"/>
    <lineage>
        <taxon>Bacteria</taxon>
        <taxon>Bacillati</taxon>
        <taxon>Actinomycetota</taxon>
        <taxon>Actinomycetes</taxon>
        <taxon>Kitasatosporales</taxon>
        <taxon>Streptomycetaceae</taxon>
        <taxon>Streptomyces</taxon>
    </lineage>
</organism>
<feature type="region of interest" description="Disordered" evidence="5">
    <location>
        <begin position="185"/>
        <end position="209"/>
    </location>
</feature>
<keyword evidence="3" id="KW-0406">Ion transport</keyword>
<keyword evidence="7" id="KW-1185">Reference proteome</keyword>
<evidence type="ECO:0000256" key="5">
    <source>
        <dbReference type="SAM" id="MobiDB-lite"/>
    </source>
</evidence>
<sequence length="209" mass="22910">MTARRSRLPGRAGRLRLRRRLAAAERGADLLERKMRLLLDRRRAQEDTARTAEARWRELIAAAEDWLVKGVVIAGEGSVAQAAPGTPGTLDVSWDVLMGVRHPSGSAWTPPARDPGAAAARSTALVHAEAAYRDAVEAGARYAVALAAAALLSAEADRTRQRVRALRRHWIPRLTAELAAADQALEQTEHEESVRRRWAASHTPPRLHP</sequence>
<evidence type="ECO:0000313" key="7">
    <source>
        <dbReference type="Proteomes" id="UP001221150"/>
    </source>
</evidence>
<dbReference type="Gene3D" id="1.10.287.3240">
    <property type="match status" value="1"/>
</dbReference>
<evidence type="ECO:0000256" key="3">
    <source>
        <dbReference type="ARBA" id="ARBA00023065"/>
    </source>
</evidence>
<feature type="coiled-coil region" evidence="4">
    <location>
        <begin position="14"/>
        <end position="48"/>
    </location>
</feature>
<comment type="caution">
    <text evidence="6">The sequence shown here is derived from an EMBL/GenBank/DDBJ whole genome shotgun (WGS) entry which is preliminary data.</text>
</comment>
<keyword evidence="4" id="KW-0175">Coiled coil</keyword>
<dbReference type="Pfam" id="PF01813">
    <property type="entry name" value="ATP-synt_D"/>
    <property type="match status" value="1"/>
</dbReference>
<keyword evidence="2" id="KW-0813">Transport</keyword>
<reference evidence="6 7" key="1">
    <citation type="submission" date="2023-03" db="EMBL/GenBank/DDBJ databases">
        <title>Draft genome sequence of Streptomyces sp. K1PA1 isolated from peat swamp forest in Thailand.</title>
        <authorList>
            <person name="Klaysubun C."/>
            <person name="Duangmal K."/>
        </authorList>
    </citation>
    <scope>NUCLEOTIDE SEQUENCE [LARGE SCALE GENOMIC DNA]</scope>
    <source>
        <strain evidence="6 7">K1PA1</strain>
    </source>
</reference>
<dbReference type="Proteomes" id="UP001221150">
    <property type="component" value="Unassembled WGS sequence"/>
</dbReference>
<proteinExistence type="inferred from homology"/>